<reference evidence="3 4" key="1">
    <citation type="submission" date="2018-11" db="EMBL/GenBank/DDBJ databases">
        <title>Sequencing the genomes of 1000 actinobacteria strains.</title>
        <authorList>
            <person name="Klenk H.-P."/>
        </authorList>
    </citation>
    <scope>NUCLEOTIDE SEQUENCE [LARGE SCALE GENOMIC DNA]</scope>
    <source>
        <strain evidence="3 4">DSM 44781</strain>
    </source>
</reference>
<dbReference type="GO" id="GO:0036199">
    <property type="term" value="F:cholest-4-en-3-one 26-monooxygenase activity"/>
    <property type="evidence" value="ECO:0007669"/>
    <property type="project" value="TreeGrafter"/>
</dbReference>
<proteinExistence type="inferred from homology"/>
<comment type="caution">
    <text evidence="3">The sequence shown here is derived from an EMBL/GenBank/DDBJ whole genome shotgun (WGS) entry which is preliminary data.</text>
</comment>
<comment type="similarity">
    <text evidence="1">Belongs to the cytochrome P450 family.</text>
</comment>
<dbReference type="AlphaFoldDB" id="A0A3N4R5V5"/>
<protein>
    <submittedName>
        <fullName evidence="3">Cytochrome P450</fullName>
    </submittedName>
</protein>
<name>A0A3N4R5V5_9ACTN</name>
<dbReference type="Pfam" id="PF00067">
    <property type="entry name" value="p450"/>
    <property type="match status" value="1"/>
</dbReference>
<evidence type="ECO:0000313" key="3">
    <source>
        <dbReference type="EMBL" id="RPE28788.1"/>
    </source>
</evidence>
<dbReference type="GO" id="GO:0006707">
    <property type="term" value="P:cholesterol catabolic process"/>
    <property type="evidence" value="ECO:0007669"/>
    <property type="project" value="TreeGrafter"/>
</dbReference>
<dbReference type="InterPro" id="IPR036396">
    <property type="entry name" value="Cyt_P450_sf"/>
</dbReference>
<evidence type="ECO:0000256" key="1">
    <source>
        <dbReference type="ARBA" id="ARBA00010617"/>
    </source>
</evidence>
<feature type="compositionally biased region" description="Low complexity" evidence="2">
    <location>
        <begin position="201"/>
        <end position="210"/>
    </location>
</feature>
<dbReference type="InterPro" id="IPR001128">
    <property type="entry name" value="Cyt_P450"/>
</dbReference>
<dbReference type="PRINTS" id="PR00359">
    <property type="entry name" value="BP450"/>
</dbReference>
<evidence type="ECO:0000313" key="4">
    <source>
        <dbReference type="Proteomes" id="UP000266906"/>
    </source>
</evidence>
<dbReference type="GO" id="GO:0020037">
    <property type="term" value="F:heme binding"/>
    <property type="evidence" value="ECO:0007669"/>
    <property type="project" value="InterPro"/>
</dbReference>
<dbReference type="EMBL" id="RKQG01000002">
    <property type="protein sequence ID" value="RPE28788.1"/>
    <property type="molecule type" value="Genomic_DNA"/>
</dbReference>
<evidence type="ECO:0000256" key="2">
    <source>
        <dbReference type="SAM" id="MobiDB-lite"/>
    </source>
</evidence>
<dbReference type="SUPFAM" id="SSF48264">
    <property type="entry name" value="Cytochrome P450"/>
    <property type="match status" value="1"/>
</dbReference>
<sequence length="381" mass="40945">MAVSVDAAPRGIDLGDPAFWRLPEEARAVAFARLRERPGPVGFTDRATGRRCWALVRHADVAAASRAPEVYLAGPGPSRWVTRALFGDSLLDLDDPRHAELRRTVGRAFPPRPAADAERDLRALAAELVDRVERERPTDFVAAVAAEFPHRALCALLGLPPERLHRTAAPTGGDGPRARLALRLAVSATARERRRRPTGDLLSALAAPAPDGRGPGTRELAAFCSLLLTHGARTTRDALTHGLHLLTANPAQRALLLADPDAHLGGAVEEIARCAAPFARSHRTVAVDHRLSGIRLAAGDRVLLCHGSANRDEAVFAAPDTFDITRSPNPHLGFGGGGPHFCLGAHLARRHLRILLRELLTRLPEIRATTAPSPAGLRFTF</sequence>
<dbReference type="PANTHER" id="PTHR46696:SF4">
    <property type="entry name" value="BIOTIN BIOSYNTHESIS CYTOCHROME P450"/>
    <property type="match status" value="1"/>
</dbReference>
<keyword evidence="4" id="KW-1185">Reference proteome</keyword>
<dbReference type="GO" id="GO:0008395">
    <property type="term" value="F:steroid hydroxylase activity"/>
    <property type="evidence" value="ECO:0007669"/>
    <property type="project" value="TreeGrafter"/>
</dbReference>
<organism evidence="3 4">
    <name type="scientific">Kitasatospora cineracea</name>
    <dbReference type="NCBI Taxonomy" id="88074"/>
    <lineage>
        <taxon>Bacteria</taxon>
        <taxon>Bacillati</taxon>
        <taxon>Actinomycetota</taxon>
        <taxon>Actinomycetes</taxon>
        <taxon>Kitasatosporales</taxon>
        <taxon>Streptomycetaceae</taxon>
        <taxon>Kitasatospora</taxon>
    </lineage>
</organism>
<feature type="region of interest" description="Disordered" evidence="2">
    <location>
        <begin position="192"/>
        <end position="213"/>
    </location>
</feature>
<accession>A0A3N4R5V5</accession>
<dbReference type="InterPro" id="IPR002397">
    <property type="entry name" value="Cyt_P450_B"/>
</dbReference>
<dbReference type="Proteomes" id="UP000266906">
    <property type="component" value="Unassembled WGS sequence"/>
</dbReference>
<dbReference type="GO" id="GO:0005506">
    <property type="term" value="F:iron ion binding"/>
    <property type="evidence" value="ECO:0007669"/>
    <property type="project" value="InterPro"/>
</dbReference>
<gene>
    <name evidence="3" type="ORF">EDD38_5932</name>
</gene>
<dbReference type="PANTHER" id="PTHR46696">
    <property type="entry name" value="P450, PUTATIVE (EUROFUNG)-RELATED"/>
    <property type="match status" value="1"/>
</dbReference>
<dbReference type="Gene3D" id="1.10.630.10">
    <property type="entry name" value="Cytochrome P450"/>
    <property type="match status" value="1"/>
</dbReference>
<dbReference type="RefSeq" id="WP_123820533.1">
    <property type="nucleotide sequence ID" value="NZ_RKQG01000002.1"/>
</dbReference>